<name>A0A2P2QS12_RHIMU</name>
<reference evidence="1" key="1">
    <citation type="submission" date="2018-02" db="EMBL/GenBank/DDBJ databases">
        <title>Rhizophora mucronata_Transcriptome.</title>
        <authorList>
            <person name="Meera S.P."/>
            <person name="Sreeshan A."/>
            <person name="Augustine A."/>
        </authorList>
    </citation>
    <scope>NUCLEOTIDE SEQUENCE</scope>
    <source>
        <tissue evidence="1">Leaf</tissue>
    </source>
</reference>
<sequence>MIYLILFGCCSCLYCRPHWELSAFHIDYLHMNYVILKRGQG</sequence>
<protein>
    <submittedName>
        <fullName evidence="1">Uncharacterized protein</fullName>
    </submittedName>
</protein>
<dbReference type="EMBL" id="GGEC01089234">
    <property type="protein sequence ID" value="MBX69718.1"/>
    <property type="molecule type" value="Transcribed_RNA"/>
</dbReference>
<organism evidence="1">
    <name type="scientific">Rhizophora mucronata</name>
    <name type="common">Asiatic mangrove</name>
    <dbReference type="NCBI Taxonomy" id="61149"/>
    <lineage>
        <taxon>Eukaryota</taxon>
        <taxon>Viridiplantae</taxon>
        <taxon>Streptophyta</taxon>
        <taxon>Embryophyta</taxon>
        <taxon>Tracheophyta</taxon>
        <taxon>Spermatophyta</taxon>
        <taxon>Magnoliopsida</taxon>
        <taxon>eudicotyledons</taxon>
        <taxon>Gunneridae</taxon>
        <taxon>Pentapetalae</taxon>
        <taxon>rosids</taxon>
        <taxon>fabids</taxon>
        <taxon>Malpighiales</taxon>
        <taxon>Rhizophoraceae</taxon>
        <taxon>Rhizophora</taxon>
    </lineage>
</organism>
<proteinExistence type="predicted"/>
<evidence type="ECO:0000313" key="1">
    <source>
        <dbReference type="EMBL" id="MBX69718.1"/>
    </source>
</evidence>
<accession>A0A2P2QS12</accession>
<dbReference type="AlphaFoldDB" id="A0A2P2QS12"/>